<dbReference type="PANTHER" id="PTHR11215:SF1">
    <property type="entry name" value="MYG1 EXONUCLEASE"/>
    <property type="match status" value="1"/>
</dbReference>
<keyword evidence="2" id="KW-1185">Reference proteome</keyword>
<dbReference type="PANTHER" id="PTHR11215">
    <property type="entry name" value="METAL DEPENDENT HYDROLASE - RELATED"/>
    <property type="match status" value="1"/>
</dbReference>
<dbReference type="RefSeq" id="XP_030764091.1">
    <property type="nucleotide sequence ID" value="XM_030908231.1"/>
</dbReference>
<evidence type="ECO:0000313" key="2">
    <source>
        <dbReference type="Proteomes" id="UP000504635"/>
    </source>
</evidence>
<dbReference type="GO" id="GO:0005634">
    <property type="term" value="C:nucleus"/>
    <property type="evidence" value="ECO:0007669"/>
    <property type="project" value="TreeGrafter"/>
</dbReference>
<dbReference type="OrthoDB" id="10265310at2759"/>
<reference evidence="3" key="1">
    <citation type="submission" date="2025-08" db="UniProtKB">
        <authorList>
            <consortium name="RefSeq"/>
        </authorList>
    </citation>
    <scope>IDENTIFICATION</scope>
    <source>
        <tissue evidence="3">Gonads</tissue>
    </source>
</reference>
<proteinExistence type="inferred from homology"/>
<dbReference type="FunCoup" id="A0A6J2YLC2">
    <property type="interactions" value="2691"/>
</dbReference>
<name>A0A6J2YLC2_SITOR</name>
<evidence type="ECO:0000256" key="1">
    <source>
        <dbReference type="ARBA" id="ARBA00010105"/>
    </source>
</evidence>
<dbReference type="InParanoid" id="A0A6J2YLC2"/>
<gene>
    <name evidence="3" type="primary">LOC115888486</name>
</gene>
<dbReference type="GeneID" id="115888486"/>
<comment type="similarity">
    <text evidence="1">Belongs to the MYG1 family.</text>
</comment>
<dbReference type="InterPro" id="IPR003226">
    <property type="entry name" value="MYG1_exonuclease"/>
</dbReference>
<dbReference type="KEGG" id="soy:115888486"/>
<dbReference type="Pfam" id="PF03690">
    <property type="entry name" value="MYG1_exonuc"/>
    <property type="match status" value="1"/>
</dbReference>
<evidence type="ECO:0000313" key="3">
    <source>
        <dbReference type="RefSeq" id="XP_030764091.1"/>
    </source>
</evidence>
<dbReference type="AlphaFoldDB" id="A0A6J2YLC2"/>
<dbReference type="GO" id="GO:0005737">
    <property type="term" value="C:cytoplasm"/>
    <property type="evidence" value="ECO:0007669"/>
    <property type="project" value="TreeGrafter"/>
</dbReference>
<organism evidence="2 3">
    <name type="scientific">Sitophilus oryzae</name>
    <name type="common">Rice weevil</name>
    <name type="synonym">Curculio oryzae</name>
    <dbReference type="NCBI Taxonomy" id="7048"/>
    <lineage>
        <taxon>Eukaryota</taxon>
        <taxon>Metazoa</taxon>
        <taxon>Ecdysozoa</taxon>
        <taxon>Arthropoda</taxon>
        <taxon>Hexapoda</taxon>
        <taxon>Insecta</taxon>
        <taxon>Pterygota</taxon>
        <taxon>Neoptera</taxon>
        <taxon>Endopterygota</taxon>
        <taxon>Coleoptera</taxon>
        <taxon>Polyphaga</taxon>
        <taxon>Cucujiformia</taxon>
        <taxon>Curculionidae</taxon>
        <taxon>Dryophthorinae</taxon>
        <taxon>Sitophilus</taxon>
    </lineage>
</organism>
<protein>
    <submittedName>
        <fullName evidence="3">UPF0160 protein</fullName>
    </submittedName>
</protein>
<dbReference type="Proteomes" id="UP000504635">
    <property type="component" value="Unplaced"/>
</dbReference>
<sequence>MERAVNFGIHFLKLSNELTSTVWKGFSTMGSSKLPRLVKKIGTHNGMFHCDEALACFMLKQLPEYADAEIVRTRDPKILDTCDIVVDVGAEYDPKRNRFDHHQKSFQETLHTIRPELTKNKFNNIRLSSAGLVYAHFGLEILSEILAQSKLCKKLADSECLKNLFLYIYEGFVEELDAIDNGVPMYPEGKPRYKINTHLSARVHRLNPAWNSLNEDTDQLFEKAVALVGSEFKEHVIDGISVWWPAREIVKKSIENRKSVYKTGEIMLLVDRCSWKDHLHILEEEMNISGEIKFCVFHDKTSDTWRIQGIPIQPDSFICRVFLHKNWLGVRDEELSTVAGIENCIFCHSTGFIGGNKTKEGALQMAIQSLNAASVDRE</sequence>
<accession>A0A6J2YLC2</accession>